<feature type="transmembrane region" description="Helical" evidence="5">
    <location>
        <begin position="29"/>
        <end position="48"/>
    </location>
</feature>
<keyword evidence="2 5" id="KW-0812">Transmembrane</keyword>
<evidence type="ECO:0000259" key="6">
    <source>
        <dbReference type="Pfam" id="PF01490"/>
    </source>
</evidence>
<dbReference type="PANTHER" id="PTHR22950:SF703">
    <property type="entry name" value="AMINO ACID TRANSPORTER TRANSMEMBRANE DOMAIN-CONTAINING PROTEIN"/>
    <property type="match status" value="1"/>
</dbReference>
<dbReference type="STRING" id="595528.A0A0D2WWY0"/>
<keyword evidence="4 5" id="KW-0472">Membrane</keyword>
<keyword evidence="3 5" id="KW-1133">Transmembrane helix</keyword>
<dbReference type="PhylomeDB" id="A0A0D2WWY0"/>
<dbReference type="PANTHER" id="PTHR22950">
    <property type="entry name" value="AMINO ACID TRANSPORTER"/>
    <property type="match status" value="1"/>
</dbReference>
<feature type="transmembrane region" description="Helical" evidence="5">
    <location>
        <begin position="319"/>
        <end position="343"/>
    </location>
</feature>
<name>A0A0D2WWY0_CAPO3</name>
<sequence>MHLSPFFCFFFAVDWTVEYLNVPYNAAEGGWIAVGLVVLCAVMANYTGKALIKCLYASPGQRRLESYADIGDAAFGKAGRFAANLFQKVTLMGIGVIFLILCGIFLSSALPPLDSHDSDYWQTRWIWICACIVLVPILVLKTLREVALLSMLGMSATFITVISVVVLSLVDYYNPDVRGDVGNATLFGEHTFFNSSGFAAAFGSITLAFGGASVCPTIEGHMPQPEQFPVVYNWAFIALMIMYLPTVVSGYFVYGNLAQAPILQSLPSSGAAGQMVTAVQLIITVHLLCAYPIVINVVSEEVERNYKIDNKHRTPVMAIILRSIVRIALVMTTATIAYFVPHIAQVQDVLGAISLVFMVYILPTAFNMKLRYAELGKIELGYNVFILILGLAGGGFGAYQSINSLIDAFK</sequence>
<evidence type="ECO:0000256" key="1">
    <source>
        <dbReference type="ARBA" id="ARBA00004141"/>
    </source>
</evidence>
<accession>A0A0D2WWY0</accession>
<comment type="subcellular location">
    <subcellularLocation>
        <location evidence="1">Membrane</location>
        <topology evidence="1">Multi-pass membrane protein</topology>
    </subcellularLocation>
</comment>
<feature type="transmembrane region" description="Helical" evidence="5">
    <location>
        <begin position="89"/>
        <end position="110"/>
    </location>
</feature>
<dbReference type="Pfam" id="PF01490">
    <property type="entry name" value="Aa_trans"/>
    <property type="match status" value="1"/>
</dbReference>
<feature type="transmembrane region" description="Helical" evidence="5">
    <location>
        <begin position="230"/>
        <end position="254"/>
    </location>
</feature>
<evidence type="ECO:0000256" key="3">
    <source>
        <dbReference type="ARBA" id="ARBA00022989"/>
    </source>
</evidence>
<feature type="transmembrane region" description="Helical" evidence="5">
    <location>
        <begin position="274"/>
        <end position="298"/>
    </location>
</feature>
<organism evidence="7 8">
    <name type="scientific">Capsaspora owczarzaki (strain ATCC 30864)</name>
    <dbReference type="NCBI Taxonomy" id="595528"/>
    <lineage>
        <taxon>Eukaryota</taxon>
        <taxon>Filasterea</taxon>
        <taxon>Capsaspora</taxon>
    </lineage>
</organism>
<evidence type="ECO:0000256" key="2">
    <source>
        <dbReference type="ARBA" id="ARBA00022692"/>
    </source>
</evidence>
<dbReference type="GO" id="GO:0015179">
    <property type="term" value="F:L-amino acid transmembrane transporter activity"/>
    <property type="evidence" value="ECO:0007669"/>
    <property type="project" value="TreeGrafter"/>
</dbReference>
<feature type="transmembrane region" description="Helical" evidence="5">
    <location>
        <begin position="198"/>
        <end position="218"/>
    </location>
</feature>
<keyword evidence="8" id="KW-1185">Reference proteome</keyword>
<dbReference type="Proteomes" id="UP000008743">
    <property type="component" value="Unassembled WGS sequence"/>
</dbReference>
<gene>
    <name evidence="7" type="ORF">CAOG_010085</name>
</gene>
<dbReference type="EMBL" id="KE346373">
    <property type="protein sequence ID" value="KJE97148.1"/>
    <property type="molecule type" value="Genomic_DNA"/>
</dbReference>
<reference evidence="8" key="1">
    <citation type="submission" date="2011-02" db="EMBL/GenBank/DDBJ databases">
        <title>The Genome Sequence of Capsaspora owczarzaki ATCC 30864.</title>
        <authorList>
            <person name="Russ C."/>
            <person name="Cuomo C."/>
            <person name="Burger G."/>
            <person name="Gray M.W."/>
            <person name="Holland P.W.H."/>
            <person name="King N."/>
            <person name="Lang F.B.F."/>
            <person name="Roger A.J."/>
            <person name="Ruiz-Trillo I."/>
            <person name="Young S.K."/>
            <person name="Zeng Q."/>
            <person name="Gargeya S."/>
            <person name="Alvarado L."/>
            <person name="Berlin A."/>
            <person name="Chapman S.B."/>
            <person name="Chen Z."/>
            <person name="Freedman E."/>
            <person name="Gellesch M."/>
            <person name="Goldberg J."/>
            <person name="Griggs A."/>
            <person name="Gujja S."/>
            <person name="Heilman E."/>
            <person name="Heiman D."/>
            <person name="Howarth C."/>
            <person name="Mehta T."/>
            <person name="Neiman D."/>
            <person name="Pearson M."/>
            <person name="Roberts A."/>
            <person name="Saif S."/>
            <person name="Shea T."/>
            <person name="Shenoy N."/>
            <person name="Sisk P."/>
            <person name="Stolte C."/>
            <person name="Sykes S."/>
            <person name="White J."/>
            <person name="Yandava C."/>
            <person name="Haas B."/>
            <person name="Nusbaum C."/>
            <person name="Birren B."/>
        </authorList>
    </citation>
    <scope>NUCLEOTIDE SEQUENCE</scope>
    <source>
        <strain evidence="8">ATCC 30864</strain>
    </source>
</reference>
<protein>
    <recommendedName>
        <fullName evidence="6">Amino acid transporter transmembrane domain-containing protein</fullName>
    </recommendedName>
</protein>
<feature type="transmembrane region" description="Helical" evidence="5">
    <location>
        <begin position="122"/>
        <end position="140"/>
    </location>
</feature>
<feature type="transmembrane region" description="Helical" evidence="5">
    <location>
        <begin position="147"/>
        <end position="170"/>
    </location>
</feature>
<evidence type="ECO:0000256" key="5">
    <source>
        <dbReference type="SAM" id="Phobius"/>
    </source>
</evidence>
<proteinExistence type="predicted"/>
<dbReference type="InParanoid" id="A0A0D2WWY0"/>
<evidence type="ECO:0000256" key="4">
    <source>
        <dbReference type="ARBA" id="ARBA00023136"/>
    </source>
</evidence>
<feature type="transmembrane region" description="Helical" evidence="5">
    <location>
        <begin position="349"/>
        <end position="368"/>
    </location>
</feature>
<dbReference type="OrthoDB" id="40134at2759"/>
<evidence type="ECO:0000313" key="7">
    <source>
        <dbReference type="EMBL" id="KJE97148.1"/>
    </source>
</evidence>
<feature type="transmembrane region" description="Helical" evidence="5">
    <location>
        <begin position="380"/>
        <end position="402"/>
    </location>
</feature>
<evidence type="ECO:0000313" key="8">
    <source>
        <dbReference type="Proteomes" id="UP000008743"/>
    </source>
</evidence>
<dbReference type="InterPro" id="IPR013057">
    <property type="entry name" value="AA_transpt_TM"/>
</dbReference>
<dbReference type="AlphaFoldDB" id="A0A0D2WWY0"/>
<dbReference type="GO" id="GO:0005774">
    <property type="term" value="C:vacuolar membrane"/>
    <property type="evidence" value="ECO:0007669"/>
    <property type="project" value="TreeGrafter"/>
</dbReference>
<feature type="domain" description="Amino acid transporter transmembrane" evidence="6">
    <location>
        <begin position="20"/>
        <end position="402"/>
    </location>
</feature>